<keyword evidence="7" id="KW-1185">Reference proteome</keyword>
<name>A0A7W9EJV8_9HYPH</name>
<dbReference type="GO" id="GO:0031297">
    <property type="term" value="P:replication fork processing"/>
    <property type="evidence" value="ECO:0007669"/>
    <property type="project" value="TreeGrafter"/>
</dbReference>
<keyword evidence="4" id="KW-0067">ATP-binding</keyword>
<evidence type="ECO:0000256" key="3">
    <source>
        <dbReference type="ARBA" id="ARBA00022806"/>
    </source>
</evidence>
<feature type="domain" description="Helicase ATP-binding" evidence="5">
    <location>
        <begin position="38"/>
        <end position="185"/>
    </location>
</feature>
<evidence type="ECO:0000313" key="6">
    <source>
        <dbReference type="EMBL" id="MBB5700648.1"/>
    </source>
</evidence>
<dbReference type="RefSeq" id="WP_183647580.1">
    <property type="nucleotide sequence ID" value="NZ_JACIJG010000002.1"/>
</dbReference>
<dbReference type="InterPro" id="IPR027417">
    <property type="entry name" value="P-loop_NTPase"/>
</dbReference>
<proteinExistence type="predicted"/>
<organism evidence="6 7">
    <name type="scientific">Brucella daejeonensis</name>
    <dbReference type="NCBI Taxonomy" id="659015"/>
    <lineage>
        <taxon>Bacteria</taxon>
        <taxon>Pseudomonadati</taxon>
        <taxon>Pseudomonadota</taxon>
        <taxon>Alphaproteobacteria</taxon>
        <taxon>Hyphomicrobiales</taxon>
        <taxon>Brucellaceae</taxon>
        <taxon>Brucella/Ochrobactrum group</taxon>
        <taxon>Brucella</taxon>
    </lineage>
</organism>
<dbReference type="InterPro" id="IPR014001">
    <property type="entry name" value="Helicase_ATP-bd"/>
</dbReference>
<dbReference type="Gene3D" id="3.40.50.300">
    <property type="entry name" value="P-loop containing nucleotide triphosphate hydrolases"/>
    <property type="match status" value="2"/>
</dbReference>
<dbReference type="GO" id="GO:0016787">
    <property type="term" value="F:hydrolase activity"/>
    <property type="evidence" value="ECO:0007669"/>
    <property type="project" value="UniProtKB-KW"/>
</dbReference>
<keyword evidence="2" id="KW-0378">Hydrolase</keyword>
<dbReference type="PANTHER" id="PTHR45766">
    <property type="entry name" value="DNA ANNEALING HELICASE AND ENDONUCLEASE ZRANB3 FAMILY MEMBER"/>
    <property type="match status" value="1"/>
</dbReference>
<keyword evidence="3 6" id="KW-0347">Helicase</keyword>
<dbReference type="PANTHER" id="PTHR45766:SF3">
    <property type="entry name" value="DNA ANNEALING HELICASE AND ENDONUCLEASE ZRANB3"/>
    <property type="match status" value="1"/>
</dbReference>
<evidence type="ECO:0000256" key="1">
    <source>
        <dbReference type="ARBA" id="ARBA00022741"/>
    </source>
</evidence>
<dbReference type="GO" id="GO:0005524">
    <property type="term" value="F:ATP binding"/>
    <property type="evidence" value="ECO:0007669"/>
    <property type="project" value="UniProtKB-KW"/>
</dbReference>
<dbReference type="Proteomes" id="UP000555546">
    <property type="component" value="Unassembled WGS sequence"/>
</dbReference>
<evidence type="ECO:0000259" key="5">
    <source>
        <dbReference type="PROSITE" id="PS51192"/>
    </source>
</evidence>
<accession>A0A7W9EJV8</accession>
<dbReference type="Pfam" id="PF13604">
    <property type="entry name" value="AAA_30"/>
    <property type="match status" value="1"/>
</dbReference>
<keyword evidence="1" id="KW-0547">Nucleotide-binding</keyword>
<comment type="caution">
    <text evidence="6">The sequence shown here is derived from an EMBL/GenBank/DDBJ whole genome shotgun (WGS) entry which is preliminary data.</text>
</comment>
<gene>
    <name evidence="6" type="ORF">FHS76_000491</name>
</gene>
<reference evidence="6 7" key="1">
    <citation type="submission" date="2020-08" db="EMBL/GenBank/DDBJ databases">
        <title>Genomic Encyclopedia of Type Strains, Phase IV (KMG-IV): sequencing the most valuable type-strain genomes for metagenomic binning, comparative biology and taxonomic classification.</title>
        <authorList>
            <person name="Goeker M."/>
        </authorList>
    </citation>
    <scope>NUCLEOTIDE SEQUENCE [LARGE SCALE GENOMIC DNA]</scope>
    <source>
        <strain evidence="6 7">DSM 26944</strain>
    </source>
</reference>
<evidence type="ECO:0000256" key="4">
    <source>
        <dbReference type="ARBA" id="ARBA00022840"/>
    </source>
</evidence>
<dbReference type="PROSITE" id="PS51192">
    <property type="entry name" value="HELICASE_ATP_BIND_1"/>
    <property type="match status" value="1"/>
</dbReference>
<dbReference type="EMBL" id="JACIJG010000002">
    <property type="protein sequence ID" value="MBB5700648.1"/>
    <property type="molecule type" value="Genomic_DNA"/>
</dbReference>
<dbReference type="GO" id="GO:0004520">
    <property type="term" value="F:DNA endonuclease activity"/>
    <property type="evidence" value="ECO:0007669"/>
    <property type="project" value="TreeGrafter"/>
</dbReference>
<dbReference type="GO" id="GO:0006281">
    <property type="term" value="P:DNA repair"/>
    <property type="evidence" value="ECO:0007669"/>
    <property type="project" value="TreeGrafter"/>
</dbReference>
<dbReference type="SUPFAM" id="SSF52540">
    <property type="entry name" value="P-loop containing nucleoside triphosphate hydrolases"/>
    <property type="match status" value="2"/>
</dbReference>
<dbReference type="AlphaFoldDB" id="A0A7W9EJV8"/>
<evidence type="ECO:0000256" key="2">
    <source>
        <dbReference type="ARBA" id="ARBA00022801"/>
    </source>
</evidence>
<evidence type="ECO:0000313" key="7">
    <source>
        <dbReference type="Proteomes" id="UP000555546"/>
    </source>
</evidence>
<protein>
    <submittedName>
        <fullName evidence="6">Superfamily II DNA or RNA helicase</fullName>
    </submittedName>
</protein>
<sequence>MDAYARFLQGKAIADPVTGMTDIPELSQTLKPHQRDIVRWALRRGRAAIFAGTGLGKTLMELTWAEHVSDYTGKPVLIFAPLAVAAQHIREAAKFGIPARIVASQSDVGQGINVTNYQKMDHFSLEEFGGVVIDESSILKSTDGKYRNRLIEECAAIPFRLAATATPAPNDFMELGNHAEFLGVMSYTDMLATFFIHDGGETQKWRLKGHAETEFWKWMASWSVMLRRPSDLGYDNTGYDLPPLTYDQHTVQVEYAPSVETGLLFPMEARTMQERISARKDSVGERVALAARLTPNDRPFVWWCNLNSEADALAKAIPGAVNLSGSDKDDDKERKIADFLSGKARVLVSKPSICGFGLNFQHCADTGFVGLNDSFEQIFQAVRRFWRFGQTKPVNVHFIAAETEGAIVANLRRKEADAERMAAAMVMHMADLSSEAVRGAVRDKPNYNPQQPMQIPAWLTTNAVAH</sequence>
<dbReference type="SMART" id="SM00487">
    <property type="entry name" value="DEXDc"/>
    <property type="match status" value="1"/>
</dbReference>
<dbReference type="GO" id="GO:0004386">
    <property type="term" value="F:helicase activity"/>
    <property type="evidence" value="ECO:0007669"/>
    <property type="project" value="UniProtKB-KW"/>
</dbReference>